<dbReference type="EMBL" id="MN176230">
    <property type="protein sequence ID" value="QFR56523.1"/>
    <property type="molecule type" value="Genomic_DNA"/>
</dbReference>
<dbReference type="GO" id="GO:0016301">
    <property type="term" value="F:kinase activity"/>
    <property type="evidence" value="ECO:0007669"/>
    <property type="project" value="UniProtKB-KW"/>
</dbReference>
<dbReference type="InterPro" id="IPR027417">
    <property type="entry name" value="P-loop_NTPase"/>
</dbReference>
<reference evidence="1 2" key="1">
    <citation type="submission" date="2019-07" db="EMBL/GenBank/DDBJ databases">
        <authorList>
            <person name="Krukonis G.P."/>
            <person name="Delesalle V.A."/>
        </authorList>
    </citation>
    <scope>NUCLEOTIDE SEQUENCE [LARGE SCALE GENOMIC DNA]</scope>
</reference>
<accession>A0A5P8PIK4</accession>
<organism evidence="1 2">
    <name type="scientific">Bacillus phage 056SW001B</name>
    <dbReference type="NCBI Taxonomy" id="2601663"/>
    <lineage>
        <taxon>Viruses</taxon>
        <taxon>Duplodnaviria</taxon>
        <taxon>Heunggongvirae</taxon>
        <taxon>Uroviricota</taxon>
        <taxon>Caudoviricetes</taxon>
        <taxon>Ehrlichviridae</taxon>
        <taxon>Gettysburgvirus</taxon>
        <taxon>Gettysburgvirus gv056SW001B</taxon>
    </lineage>
</organism>
<gene>
    <name evidence="1" type="primary">59</name>
    <name evidence="1" type="ORF">056SW001B_59</name>
</gene>
<dbReference type="Pfam" id="PF21448">
    <property type="entry name" value="DNMK"/>
    <property type="match status" value="1"/>
</dbReference>
<evidence type="ECO:0000313" key="1">
    <source>
        <dbReference type="EMBL" id="QFR56523.1"/>
    </source>
</evidence>
<dbReference type="InterPro" id="IPR048444">
    <property type="entry name" value="DNMK"/>
</dbReference>
<protein>
    <submittedName>
        <fullName evidence="1">Deoxynucleoside monophosphate kinase</fullName>
    </submittedName>
</protein>
<evidence type="ECO:0000313" key="2">
    <source>
        <dbReference type="Proteomes" id="UP000326637"/>
    </source>
</evidence>
<dbReference type="Proteomes" id="UP000326637">
    <property type="component" value="Segment"/>
</dbReference>
<proteinExistence type="predicted"/>
<name>A0A5P8PIK4_9CAUD</name>
<keyword evidence="2" id="KW-1185">Reference proteome</keyword>
<dbReference type="Gene3D" id="3.40.50.300">
    <property type="entry name" value="P-loop containing nucleotide triphosphate hydrolases"/>
    <property type="match status" value="1"/>
</dbReference>
<keyword evidence="1" id="KW-0418">Kinase</keyword>
<keyword evidence="1" id="KW-0808">Transferase</keyword>
<sequence>MSISLPEFLAPLPRNIAFFSETRGGKDTAYSIIESLEYDVTRMAFGDEMKELFYLCFPNAPREPKPTEMMVQFGQSLRAIDENVFVNRVRRKIFSQQTYWDIYNNPHKSFIFTDVRQQNEYDFCKNEMNCVMVKIVSLKKNRVERMRQLGEDTSEKILNAETETTLQSFPADIVIFNDGSLWDFKKEITELIYKIKSAEVRKRR</sequence>